<reference evidence="1" key="2">
    <citation type="submission" date="2020-08" db="EMBL/GenBank/DDBJ databases">
        <authorList>
            <person name="Shumante A."/>
            <person name="Zimin A.V."/>
            <person name="Puiu D."/>
            <person name="Salzberg S.L."/>
        </authorList>
    </citation>
    <scope>NUCLEOTIDE SEQUENCE</scope>
    <source>
        <strain evidence="1">WC2-LM</strain>
        <tissue evidence="1">Liver</tissue>
    </source>
</reference>
<evidence type="ECO:0000313" key="3">
    <source>
        <dbReference type="Proteomes" id="UP000335636"/>
    </source>
</evidence>
<protein>
    <submittedName>
        <fullName evidence="2">Uncharacterized protein</fullName>
    </submittedName>
</protein>
<dbReference type="EMBL" id="WJEC01006670">
    <property type="protein sequence ID" value="KAF7471860.1"/>
    <property type="molecule type" value="Genomic_DNA"/>
</dbReference>
<evidence type="ECO:0000313" key="2">
    <source>
        <dbReference type="EMBL" id="VTJ88382.1"/>
    </source>
</evidence>
<dbReference type="EMBL" id="CABDUW010002931">
    <property type="protein sequence ID" value="VTJ88382.1"/>
    <property type="molecule type" value="Genomic_DNA"/>
</dbReference>
<dbReference type="Proteomes" id="UP000335636">
    <property type="component" value="Unassembled WGS sequence"/>
</dbReference>
<dbReference type="Proteomes" id="UP000662637">
    <property type="component" value="Unassembled WGS sequence"/>
</dbReference>
<dbReference type="AlphaFoldDB" id="A0A5E4D565"/>
<proteinExistence type="predicted"/>
<evidence type="ECO:0000313" key="1">
    <source>
        <dbReference type="EMBL" id="KAF7471860.1"/>
    </source>
</evidence>
<reference evidence="2 3" key="1">
    <citation type="submission" date="2019-04" db="EMBL/GenBank/DDBJ databases">
        <authorList>
            <person name="Alioto T."/>
            <person name="Alioto T."/>
        </authorList>
    </citation>
    <scope>NUCLEOTIDE SEQUENCE [LARGE SCALE GENOMIC DNA]</scope>
</reference>
<organism evidence="2 3">
    <name type="scientific">Marmota monax</name>
    <name type="common">Woodchuck</name>
    <dbReference type="NCBI Taxonomy" id="9995"/>
    <lineage>
        <taxon>Eukaryota</taxon>
        <taxon>Metazoa</taxon>
        <taxon>Chordata</taxon>
        <taxon>Craniata</taxon>
        <taxon>Vertebrata</taxon>
        <taxon>Euteleostomi</taxon>
        <taxon>Mammalia</taxon>
        <taxon>Eutheria</taxon>
        <taxon>Euarchontoglires</taxon>
        <taxon>Glires</taxon>
        <taxon>Rodentia</taxon>
        <taxon>Sciuromorpha</taxon>
        <taxon>Sciuridae</taxon>
        <taxon>Xerinae</taxon>
        <taxon>Marmotini</taxon>
        <taxon>Marmota</taxon>
    </lineage>
</organism>
<accession>A0A5E4D565</accession>
<name>A0A5E4D565_MARMO</name>
<gene>
    <name evidence="1" type="ORF">GHT09_017126</name>
    <name evidence="2" type="ORF">MONAX_5E039251</name>
</gene>
<keyword evidence="3" id="KW-1185">Reference proteome</keyword>
<sequence>MNASHGRVPWRLLRVGVTPGATLAPAQAAFPTPIFRLPFFAATVYPLLFICPQTAWTPEKEIP</sequence>